<evidence type="ECO:0000313" key="4">
    <source>
        <dbReference type="Proteomes" id="UP001589750"/>
    </source>
</evidence>
<keyword evidence="3" id="KW-0255">Endonuclease</keyword>
<dbReference type="Pfam" id="PF04480">
    <property type="entry name" value="DUF559"/>
    <property type="match status" value="1"/>
</dbReference>
<dbReference type="InterPro" id="IPR011335">
    <property type="entry name" value="Restrct_endonuc-II-like"/>
</dbReference>
<protein>
    <submittedName>
        <fullName evidence="3">Endonuclease domain-containing protein</fullName>
    </submittedName>
</protein>
<keyword evidence="3" id="KW-0378">Hydrolase</keyword>
<comment type="caution">
    <text evidence="3">The sequence shown here is derived from an EMBL/GenBank/DDBJ whole genome shotgun (WGS) entry which is preliminary data.</text>
</comment>
<keyword evidence="3" id="KW-0540">Nuclease</keyword>
<dbReference type="Gene3D" id="3.40.960.10">
    <property type="entry name" value="VSR Endonuclease"/>
    <property type="match status" value="1"/>
</dbReference>
<keyword evidence="4" id="KW-1185">Reference proteome</keyword>
<evidence type="ECO:0000256" key="1">
    <source>
        <dbReference type="SAM" id="MobiDB-lite"/>
    </source>
</evidence>
<accession>A0ABV5K6K3</accession>
<reference evidence="3 4" key="1">
    <citation type="submission" date="2024-09" db="EMBL/GenBank/DDBJ databases">
        <authorList>
            <person name="Sun Q."/>
            <person name="Mori K."/>
        </authorList>
    </citation>
    <scope>NUCLEOTIDE SEQUENCE [LARGE SCALE GENOMIC DNA]</scope>
    <source>
        <strain evidence="3 4">JCM 9626</strain>
    </source>
</reference>
<sequence>MSDDIRSSPGSPDDDVEPVDVDRPFTRAGFRASGLNPGTLHEPEYTRVMPWVWVRKVAIDRFTLIRAALLIHPASAYASFVSAAIVLGLPVPDPPFVHVTVTKAKDRRFRAQIKPHVTDRIQRVIERNGIRTTDPIETFIDCAGLLGLVDMVVLGDALVKQYGIGPSALVRACAGSTDYYAKLALNAASFVREGVDSPMETRLRMLIVLAGLPKPVVNFRIHHDDGTWRRRFDLCYPSLKLIIEYDGLHHAQPQNRENDIERREEFDDEGYRIIVVTARGVYRTPEKTLHRIRRQLVLRGASDVPEIDDRWRDFFAA</sequence>
<proteinExistence type="predicted"/>
<evidence type="ECO:0000259" key="2">
    <source>
        <dbReference type="Pfam" id="PF04480"/>
    </source>
</evidence>
<dbReference type="GO" id="GO:0004519">
    <property type="term" value="F:endonuclease activity"/>
    <property type="evidence" value="ECO:0007669"/>
    <property type="project" value="UniProtKB-KW"/>
</dbReference>
<dbReference type="SUPFAM" id="SSF52980">
    <property type="entry name" value="Restriction endonuclease-like"/>
    <property type="match status" value="1"/>
</dbReference>
<feature type="region of interest" description="Disordered" evidence="1">
    <location>
        <begin position="1"/>
        <end position="20"/>
    </location>
</feature>
<feature type="domain" description="DUF559" evidence="2">
    <location>
        <begin position="233"/>
        <end position="296"/>
    </location>
</feature>
<dbReference type="EMBL" id="JBHMDG010000005">
    <property type="protein sequence ID" value="MFB9312378.1"/>
    <property type="molecule type" value="Genomic_DNA"/>
</dbReference>
<dbReference type="Proteomes" id="UP001589750">
    <property type="component" value="Unassembled WGS sequence"/>
</dbReference>
<organism evidence="3 4">
    <name type="scientific">Nocardioides plantarum</name>
    <dbReference type="NCBI Taxonomy" id="29299"/>
    <lineage>
        <taxon>Bacteria</taxon>
        <taxon>Bacillati</taxon>
        <taxon>Actinomycetota</taxon>
        <taxon>Actinomycetes</taxon>
        <taxon>Propionibacteriales</taxon>
        <taxon>Nocardioidaceae</taxon>
        <taxon>Nocardioides</taxon>
    </lineage>
</organism>
<evidence type="ECO:0000313" key="3">
    <source>
        <dbReference type="EMBL" id="MFB9312378.1"/>
    </source>
</evidence>
<dbReference type="RefSeq" id="WP_140008310.1">
    <property type="nucleotide sequence ID" value="NZ_JBHMDG010000005.1"/>
</dbReference>
<name>A0ABV5K6K3_9ACTN</name>
<gene>
    <name evidence="3" type="ORF">ACFFRI_04920</name>
</gene>
<dbReference type="InterPro" id="IPR007569">
    <property type="entry name" value="DUF559"/>
</dbReference>